<evidence type="ECO:0000313" key="2">
    <source>
        <dbReference type="EMBL" id="CAB4756318.1"/>
    </source>
</evidence>
<keyword evidence="1" id="KW-0472">Membrane</keyword>
<dbReference type="EMBL" id="CAEZZG010000010">
    <property type="protein sequence ID" value="CAB4756318.1"/>
    <property type="molecule type" value="Genomic_DNA"/>
</dbReference>
<reference evidence="2" key="1">
    <citation type="submission" date="2020-05" db="EMBL/GenBank/DDBJ databases">
        <authorList>
            <person name="Chiriac C."/>
            <person name="Salcher M."/>
            <person name="Ghai R."/>
            <person name="Kavagutti S V."/>
        </authorList>
    </citation>
    <scope>NUCLEOTIDE SEQUENCE</scope>
</reference>
<accession>A0A6J6UAY5</accession>
<name>A0A6J6UAY5_9ZZZZ</name>
<keyword evidence="1" id="KW-0812">Transmembrane</keyword>
<organism evidence="2">
    <name type="scientific">freshwater metagenome</name>
    <dbReference type="NCBI Taxonomy" id="449393"/>
    <lineage>
        <taxon>unclassified sequences</taxon>
        <taxon>metagenomes</taxon>
        <taxon>ecological metagenomes</taxon>
    </lineage>
</organism>
<keyword evidence="1" id="KW-1133">Transmembrane helix</keyword>
<feature type="transmembrane region" description="Helical" evidence="1">
    <location>
        <begin position="100"/>
        <end position="121"/>
    </location>
</feature>
<feature type="transmembrane region" description="Helical" evidence="1">
    <location>
        <begin position="12"/>
        <end position="31"/>
    </location>
</feature>
<proteinExistence type="predicted"/>
<dbReference type="AlphaFoldDB" id="A0A6J6UAY5"/>
<feature type="transmembrane region" description="Helical" evidence="1">
    <location>
        <begin position="43"/>
        <end position="63"/>
    </location>
</feature>
<evidence type="ECO:0000256" key="1">
    <source>
        <dbReference type="SAM" id="Phobius"/>
    </source>
</evidence>
<protein>
    <submittedName>
        <fullName evidence="2">Unannotated protein</fullName>
    </submittedName>
</protein>
<feature type="transmembrane region" description="Helical" evidence="1">
    <location>
        <begin position="75"/>
        <end position="94"/>
    </location>
</feature>
<gene>
    <name evidence="2" type="ORF">UFOPK2844_00779</name>
</gene>
<sequence>MNYRALRKTLQAGSLVFGASALFLLVLPKLFLDLLALDTSDDLIWSMRMIGITVFALSGNMWNNASQSSDARVGNVAKVMCISATALGVLTLMIPAELTWFTYAYAAVGFGFGISYTVNLVGKWK</sequence>